<keyword evidence="2 3" id="KW-0326">Glycosidase</keyword>
<evidence type="ECO:0000259" key="4">
    <source>
        <dbReference type="Pfam" id="PF00150"/>
    </source>
</evidence>
<dbReference type="EMBL" id="FRAC01000036">
    <property type="protein sequence ID" value="SHL53554.1"/>
    <property type="molecule type" value="Genomic_DNA"/>
</dbReference>
<accession>A0A1M7BF66</accession>
<gene>
    <name evidence="5" type="ORF">SAMN02745136_05114</name>
</gene>
<evidence type="ECO:0000313" key="6">
    <source>
        <dbReference type="Proteomes" id="UP000184386"/>
    </source>
</evidence>
<dbReference type="SUPFAM" id="SSF51445">
    <property type="entry name" value="(Trans)glycosidases"/>
    <property type="match status" value="1"/>
</dbReference>
<keyword evidence="6" id="KW-1185">Reference proteome</keyword>
<reference evidence="5 6" key="1">
    <citation type="submission" date="2016-11" db="EMBL/GenBank/DDBJ databases">
        <authorList>
            <person name="Jaros S."/>
            <person name="Januszkiewicz K."/>
            <person name="Wedrychowicz H."/>
        </authorList>
    </citation>
    <scope>NUCLEOTIDE SEQUENCE [LARGE SCALE GENOMIC DNA]</scope>
    <source>
        <strain evidence="5 6">DSM 15929</strain>
    </source>
</reference>
<evidence type="ECO:0000256" key="2">
    <source>
        <dbReference type="ARBA" id="ARBA00023295"/>
    </source>
</evidence>
<dbReference type="PANTHER" id="PTHR31297">
    <property type="entry name" value="GLUCAN ENDO-1,6-BETA-GLUCOSIDASE B"/>
    <property type="match status" value="1"/>
</dbReference>
<dbReference type="GO" id="GO:0008422">
    <property type="term" value="F:beta-glucosidase activity"/>
    <property type="evidence" value="ECO:0007669"/>
    <property type="project" value="TreeGrafter"/>
</dbReference>
<sequence>MAIKGFLHTKGGNIYNAEGEKILLKGLGLGNWLLPEGYMWKFYKSCDRPRRIEELIQKLVGEKKANQFWEQFRENYIREADIECIAKEGFNSIRLPVNYRVIQDEKTGNLLEDGITHIDKVINWCTRYGLYVILDLHGAPGGQTGTNIDDSENDLPELFMKESNQARTILLWYQLAKRYKDNETIGGFDLLNEPLPQWFSQYNDGVLPLYREITTAIRQVDKNHMIILEGVHWSTDWSIFNELSLKNFDDNYMLQFHKYWSNPDEESIKPYLDMGEKLNIPIFMGEGGENNKDWYTGVFQLYEDFNISWNFWVWKKLDTNNSPCSIKLPNDWQRIIDYLESNISLDRNAAWRILSEYLENIPFEKCHYNKAAVNSILRRIPFKIPAEYYGYKGENVDFHVEKPVENSVGFRKEDKSRIQFVKGEGILNFKHYGGEEKREEEELYLEIRKGEWFYYTFHSEKNSLSKIVLKVLALESDTKLKISINDAATIERVIDGMEIYEEMIDKKIMLEDYSNRMKISCEEGSLKLFWINLM</sequence>
<dbReference type="GO" id="GO:0009986">
    <property type="term" value="C:cell surface"/>
    <property type="evidence" value="ECO:0007669"/>
    <property type="project" value="TreeGrafter"/>
</dbReference>
<dbReference type="Gene3D" id="2.60.120.260">
    <property type="entry name" value="Galactose-binding domain-like"/>
    <property type="match status" value="1"/>
</dbReference>
<keyword evidence="1 3" id="KW-0378">Hydrolase</keyword>
<dbReference type="RefSeq" id="WP_073280024.1">
    <property type="nucleotide sequence ID" value="NZ_FRAC01000036.1"/>
</dbReference>
<evidence type="ECO:0000313" key="5">
    <source>
        <dbReference type="EMBL" id="SHL53554.1"/>
    </source>
</evidence>
<evidence type="ECO:0000256" key="1">
    <source>
        <dbReference type="ARBA" id="ARBA00022801"/>
    </source>
</evidence>
<organism evidence="5 6">
    <name type="scientific">Anaerocolumna jejuensis DSM 15929</name>
    <dbReference type="NCBI Taxonomy" id="1121322"/>
    <lineage>
        <taxon>Bacteria</taxon>
        <taxon>Bacillati</taxon>
        <taxon>Bacillota</taxon>
        <taxon>Clostridia</taxon>
        <taxon>Lachnospirales</taxon>
        <taxon>Lachnospiraceae</taxon>
        <taxon>Anaerocolumna</taxon>
    </lineage>
</organism>
<feature type="domain" description="Glycoside hydrolase family 5" evidence="4">
    <location>
        <begin position="75"/>
        <end position="316"/>
    </location>
</feature>
<protein>
    <submittedName>
        <fullName evidence="5">Cellulase (Glycosyl hydrolase family 5)</fullName>
    </submittedName>
</protein>
<dbReference type="InterPro" id="IPR017853">
    <property type="entry name" value="GH"/>
</dbReference>
<name>A0A1M7BF66_9FIRM</name>
<dbReference type="PANTHER" id="PTHR31297:SF13">
    <property type="entry name" value="PUTATIVE-RELATED"/>
    <property type="match status" value="1"/>
</dbReference>
<dbReference type="GO" id="GO:0005576">
    <property type="term" value="C:extracellular region"/>
    <property type="evidence" value="ECO:0007669"/>
    <property type="project" value="TreeGrafter"/>
</dbReference>
<proteinExistence type="inferred from homology"/>
<dbReference type="InterPro" id="IPR001547">
    <property type="entry name" value="Glyco_hydro_5"/>
</dbReference>
<dbReference type="Gene3D" id="3.20.20.80">
    <property type="entry name" value="Glycosidases"/>
    <property type="match status" value="1"/>
</dbReference>
<dbReference type="Pfam" id="PF00150">
    <property type="entry name" value="Cellulase"/>
    <property type="match status" value="1"/>
</dbReference>
<comment type="similarity">
    <text evidence="3">Belongs to the glycosyl hydrolase 5 (cellulase A) family.</text>
</comment>
<dbReference type="STRING" id="1121322.SAMN02745136_05114"/>
<dbReference type="InterPro" id="IPR050386">
    <property type="entry name" value="Glycosyl_hydrolase_5"/>
</dbReference>
<dbReference type="AlphaFoldDB" id="A0A1M7BF66"/>
<dbReference type="GO" id="GO:0009251">
    <property type="term" value="P:glucan catabolic process"/>
    <property type="evidence" value="ECO:0007669"/>
    <property type="project" value="TreeGrafter"/>
</dbReference>
<dbReference type="Proteomes" id="UP000184386">
    <property type="component" value="Unassembled WGS sequence"/>
</dbReference>
<evidence type="ECO:0000256" key="3">
    <source>
        <dbReference type="RuleBase" id="RU361153"/>
    </source>
</evidence>